<dbReference type="VEuPathDB" id="AmoebaDB:NF0040760"/>
<dbReference type="GeneID" id="68108150"/>
<dbReference type="EMBL" id="VFQX01000022">
    <property type="protein sequence ID" value="KAF0979779.1"/>
    <property type="molecule type" value="Genomic_DNA"/>
</dbReference>
<dbReference type="RefSeq" id="XP_044564492.1">
    <property type="nucleotide sequence ID" value="XM_044713266.1"/>
</dbReference>
<reference evidence="1 2" key="1">
    <citation type="journal article" date="2019" name="Sci. Rep.">
        <title>Nanopore sequencing improves the draft genome of the human pathogenic amoeba Naegleria fowleri.</title>
        <authorList>
            <person name="Liechti N."/>
            <person name="Schurch N."/>
            <person name="Bruggmann R."/>
            <person name="Wittwer M."/>
        </authorList>
    </citation>
    <scope>NUCLEOTIDE SEQUENCE [LARGE SCALE GENOMIC DNA]</scope>
    <source>
        <strain evidence="1 2">ATCC 30894</strain>
    </source>
</reference>
<dbReference type="SUPFAM" id="SSF48371">
    <property type="entry name" value="ARM repeat"/>
    <property type="match status" value="1"/>
</dbReference>
<organism evidence="1 2">
    <name type="scientific">Naegleria fowleri</name>
    <name type="common">Brain eating amoeba</name>
    <dbReference type="NCBI Taxonomy" id="5763"/>
    <lineage>
        <taxon>Eukaryota</taxon>
        <taxon>Discoba</taxon>
        <taxon>Heterolobosea</taxon>
        <taxon>Tetramitia</taxon>
        <taxon>Eutetramitia</taxon>
        <taxon>Vahlkampfiidae</taxon>
        <taxon>Naegleria</taxon>
    </lineage>
</organism>
<dbReference type="Proteomes" id="UP000444721">
    <property type="component" value="Unassembled WGS sequence"/>
</dbReference>
<dbReference type="InterPro" id="IPR016024">
    <property type="entry name" value="ARM-type_fold"/>
</dbReference>
<gene>
    <name evidence="1" type="ORF">FDP41_000932</name>
</gene>
<name>A0A6A5C3B6_NAEFO</name>
<evidence type="ECO:0000313" key="1">
    <source>
        <dbReference type="EMBL" id="KAF0979779.1"/>
    </source>
</evidence>
<protein>
    <submittedName>
        <fullName evidence="1">Uncharacterized protein</fullName>
    </submittedName>
</protein>
<comment type="caution">
    <text evidence="1">The sequence shown here is derived from an EMBL/GenBank/DDBJ whole genome shotgun (WGS) entry which is preliminary data.</text>
</comment>
<dbReference type="VEuPathDB" id="AmoebaDB:FDP41_000932"/>
<dbReference type="AlphaFoldDB" id="A0A6A5C3B6"/>
<dbReference type="VEuPathDB" id="AmoebaDB:NfTy_050570"/>
<accession>A0A6A5C3B6</accession>
<proteinExistence type="predicted"/>
<sequence>MQDEQCTHVINVLTTNSLIPSENNNNTVPVLVTMAITSTKAIYQLLEFMINDWKTYTLSDLIYLLTILTKNSQLVKPFLLRRHVVKICNFIMHEKKNEIVCNFALKNFLYEYLSISWNVIACLLFDELRKRKEPLETKTEKKKNKDKKPKAKYTFEKRSVEYLSIFARMSNDEKMIQELVEIYQYLLKSCDNRYIVSLIISDLKDLKISDKKIFKVVSAQYTLETPIEELCGTFYEFCKATDTLSLVKNDALLKKKASKEESKMKTKLKNEKRLRALDVMRKGLTLVSISKQPNTQVKINPDVYSPTALKLHLADILAGLTPFNRAAFVKEYYGSEKKLAIEEEKEFQYLGRLIIRFRNYGTRAMAKLQGRSVFDNVDCNDLKELAIETFERCKKVDYYDYLPQDVNPLIEHIYSDKASYSYDALWALSICVENDGMIIEKFSHDILSEKPMYTYLIDYGIMKRLQELMFMYLIGNDTGEDRCERLQFVCESIRLVTTLFISMRNNGELFRIEHILKETQILEYLIAAMYYCRNDGIIMVNLQKCFKALCEAHPKVALSLIFEKYMSDVMMKKLNMRNSVFYISAPVNHLL</sequence>
<keyword evidence="2" id="KW-1185">Reference proteome</keyword>
<evidence type="ECO:0000313" key="2">
    <source>
        <dbReference type="Proteomes" id="UP000444721"/>
    </source>
</evidence>